<gene>
    <name evidence="5" type="ORF">GCM10007938_14310</name>
</gene>
<keyword evidence="6" id="KW-1185">Reference proteome</keyword>
<dbReference type="RefSeq" id="WP_284191552.1">
    <property type="nucleotide sequence ID" value="NZ_BSPW01000024.1"/>
</dbReference>
<dbReference type="PIRSF" id="PIRSF016020">
    <property type="entry name" value="PHexose_mutarotase"/>
    <property type="match status" value="1"/>
</dbReference>
<dbReference type="EMBL" id="BSPW01000024">
    <property type="protein sequence ID" value="GLT17653.1"/>
    <property type="molecule type" value="Genomic_DNA"/>
</dbReference>
<comment type="catalytic activity">
    <reaction evidence="1">
        <text>alpha-D-glucose 6-phosphate = beta-D-glucose 6-phosphate</text>
        <dbReference type="Rhea" id="RHEA:16249"/>
        <dbReference type="ChEBI" id="CHEBI:58225"/>
        <dbReference type="ChEBI" id="CHEBI:58247"/>
        <dbReference type="EC" id="5.1.3.15"/>
    </reaction>
</comment>
<sequence>MDLTTLTPLTVLSDSVTIVQVEQIKIIRIIHEKASAGISLHGGHLVSFKPTGQHDLIWMSDRAIFDGKAALRGGIPICWPWFGRIASPAHGFARTSEWSLLQHRENDRGVIVELGLASSQQSMDIWPFQFSARLIVEVTDELKVTLEVTNTDDKPWTFSAALHTYLKVSHIRDIMITGVGPEYLDNLQNGARFESDSTVLLSDSVDRVYPKTETQIHLQDPGYSRKLVVENDGHNSAVLWNPWQRGSADLKDMDDDGYLTMMCIESSLHASSLETGKALQPGKTYQLSTKLSIG</sequence>
<evidence type="ECO:0000256" key="4">
    <source>
        <dbReference type="PIRNR" id="PIRNR016020"/>
    </source>
</evidence>
<organism evidence="5 6">
    <name type="scientific">Vibrio zhanjiangensis</name>
    <dbReference type="NCBI Taxonomy" id="1046128"/>
    <lineage>
        <taxon>Bacteria</taxon>
        <taxon>Pseudomonadati</taxon>
        <taxon>Pseudomonadota</taxon>
        <taxon>Gammaproteobacteria</taxon>
        <taxon>Vibrionales</taxon>
        <taxon>Vibrionaceae</taxon>
        <taxon>Vibrio</taxon>
    </lineage>
</organism>
<dbReference type="InterPro" id="IPR011013">
    <property type="entry name" value="Gal_mutarotase_sf_dom"/>
</dbReference>
<comment type="similarity">
    <text evidence="2 4">Belongs to the glucose-6-phosphate 1-epimerase family.</text>
</comment>
<dbReference type="PANTHER" id="PTHR11122:SF13">
    <property type="entry name" value="GLUCOSE-6-PHOSPHATE 1-EPIMERASE"/>
    <property type="match status" value="1"/>
</dbReference>
<dbReference type="PANTHER" id="PTHR11122">
    <property type="entry name" value="APOSPORY-ASSOCIATED PROTEIN C-RELATED"/>
    <property type="match status" value="1"/>
</dbReference>
<dbReference type="InterPro" id="IPR014718">
    <property type="entry name" value="GH-type_carb-bd"/>
</dbReference>
<dbReference type="InterPro" id="IPR008183">
    <property type="entry name" value="Aldose_1/G6P_1-epimerase"/>
</dbReference>
<dbReference type="InterPro" id="IPR025532">
    <property type="entry name" value="G6P_1-epimerase"/>
</dbReference>
<evidence type="ECO:0000256" key="1">
    <source>
        <dbReference type="ARBA" id="ARBA00001096"/>
    </source>
</evidence>
<dbReference type="Proteomes" id="UP001157138">
    <property type="component" value="Unassembled WGS sequence"/>
</dbReference>
<accession>A0ABQ6EWW0</accession>
<dbReference type="EC" id="5.1.3.15" evidence="4"/>
<evidence type="ECO:0000313" key="6">
    <source>
        <dbReference type="Proteomes" id="UP001157138"/>
    </source>
</evidence>
<proteinExistence type="inferred from homology"/>
<evidence type="ECO:0000256" key="2">
    <source>
        <dbReference type="ARBA" id="ARBA00005866"/>
    </source>
</evidence>
<dbReference type="CDD" id="cd09020">
    <property type="entry name" value="D-hex-6-P-epi_like"/>
    <property type="match status" value="1"/>
</dbReference>
<dbReference type="SUPFAM" id="SSF74650">
    <property type="entry name" value="Galactose mutarotase-like"/>
    <property type="match status" value="1"/>
</dbReference>
<comment type="caution">
    <text evidence="5">The sequence shown here is derived from an EMBL/GenBank/DDBJ whole genome shotgun (WGS) entry which is preliminary data.</text>
</comment>
<evidence type="ECO:0000256" key="3">
    <source>
        <dbReference type="ARBA" id="ARBA00023235"/>
    </source>
</evidence>
<keyword evidence="3 4" id="KW-0413">Isomerase</keyword>
<dbReference type="Pfam" id="PF01263">
    <property type="entry name" value="Aldose_epim"/>
    <property type="match status" value="1"/>
</dbReference>
<reference evidence="6" key="1">
    <citation type="journal article" date="2019" name="Int. J. Syst. Evol. Microbiol.">
        <title>The Global Catalogue of Microorganisms (GCM) 10K type strain sequencing project: providing services to taxonomists for standard genome sequencing and annotation.</title>
        <authorList>
            <consortium name="The Broad Institute Genomics Platform"/>
            <consortium name="The Broad Institute Genome Sequencing Center for Infectious Disease"/>
            <person name="Wu L."/>
            <person name="Ma J."/>
        </authorList>
    </citation>
    <scope>NUCLEOTIDE SEQUENCE [LARGE SCALE GENOMIC DNA]</scope>
    <source>
        <strain evidence="6">NBRC 108723</strain>
    </source>
</reference>
<evidence type="ECO:0000313" key="5">
    <source>
        <dbReference type="EMBL" id="GLT17653.1"/>
    </source>
</evidence>
<dbReference type="Gene3D" id="2.70.98.10">
    <property type="match status" value="1"/>
</dbReference>
<protein>
    <recommendedName>
        <fullName evidence="4">Putative glucose-6-phosphate 1-epimerase</fullName>
        <ecNumber evidence="4">5.1.3.15</ecNumber>
    </recommendedName>
</protein>
<name>A0ABQ6EWW0_9VIBR</name>